<dbReference type="GO" id="GO:0006400">
    <property type="term" value="P:tRNA modification"/>
    <property type="evidence" value="ECO:0007669"/>
    <property type="project" value="InterPro"/>
</dbReference>
<dbReference type="Pfam" id="PF04446">
    <property type="entry name" value="Thg1"/>
    <property type="match status" value="1"/>
</dbReference>
<evidence type="ECO:0000259" key="13">
    <source>
        <dbReference type="Pfam" id="PF04446"/>
    </source>
</evidence>
<keyword evidence="10" id="KW-0460">Magnesium</keyword>
<dbReference type="GO" id="GO:0005525">
    <property type="term" value="F:GTP binding"/>
    <property type="evidence" value="ECO:0007669"/>
    <property type="project" value="UniProtKB-KW"/>
</dbReference>
<comment type="catalytic activity">
    <reaction evidence="12">
        <text>a 5'-end ribonucleotide-tRNA(His) + GTP + ATP + H2O = a 5'-end phospho-guanosine-ribonucleotide-tRNA(His) + AMP + 2 diphosphate + H(+)</text>
        <dbReference type="Rhea" id="RHEA:54564"/>
        <dbReference type="Rhea" id="RHEA-COMP:14193"/>
        <dbReference type="Rhea" id="RHEA-COMP:14917"/>
        <dbReference type="ChEBI" id="CHEBI:15377"/>
        <dbReference type="ChEBI" id="CHEBI:15378"/>
        <dbReference type="ChEBI" id="CHEBI:30616"/>
        <dbReference type="ChEBI" id="CHEBI:33019"/>
        <dbReference type="ChEBI" id="CHEBI:37565"/>
        <dbReference type="ChEBI" id="CHEBI:138282"/>
        <dbReference type="ChEBI" id="CHEBI:141847"/>
        <dbReference type="ChEBI" id="CHEBI:456215"/>
        <dbReference type="EC" id="2.7.7.79"/>
    </reaction>
</comment>
<organism evidence="15 16">
    <name type="scientific">Anopheles epiroticus</name>
    <dbReference type="NCBI Taxonomy" id="199890"/>
    <lineage>
        <taxon>Eukaryota</taxon>
        <taxon>Metazoa</taxon>
        <taxon>Ecdysozoa</taxon>
        <taxon>Arthropoda</taxon>
        <taxon>Hexapoda</taxon>
        <taxon>Insecta</taxon>
        <taxon>Pterygota</taxon>
        <taxon>Neoptera</taxon>
        <taxon>Endopterygota</taxon>
        <taxon>Diptera</taxon>
        <taxon>Nematocera</taxon>
        <taxon>Culicoidea</taxon>
        <taxon>Culicidae</taxon>
        <taxon>Anophelinae</taxon>
        <taxon>Anopheles</taxon>
    </lineage>
</organism>
<protein>
    <recommendedName>
        <fullName evidence="4">Probable tRNA(His) guanylyltransferase</fullName>
        <ecNumber evidence="3">2.7.7.79</ecNumber>
    </recommendedName>
</protein>
<keyword evidence="11" id="KW-0342">GTP-binding</keyword>
<dbReference type="PANTHER" id="PTHR12729:SF6">
    <property type="entry name" value="TRNA(HIS) GUANYLYLTRANSFERASE-RELATED"/>
    <property type="match status" value="1"/>
</dbReference>
<dbReference type="AlphaFoldDB" id="A0A182PUK7"/>
<reference evidence="16" key="1">
    <citation type="submission" date="2013-03" db="EMBL/GenBank/DDBJ databases">
        <title>The Genome Sequence of Anopheles epiroticus epiroticus2.</title>
        <authorList>
            <consortium name="The Broad Institute Genomics Platform"/>
            <person name="Neafsey D.E."/>
            <person name="Howell P."/>
            <person name="Walker B."/>
            <person name="Young S.K."/>
            <person name="Zeng Q."/>
            <person name="Gargeya S."/>
            <person name="Fitzgerald M."/>
            <person name="Haas B."/>
            <person name="Abouelleil A."/>
            <person name="Allen A.W."/>
            <person name="Alvarado L."/>
            <person name="Arachchi H.M."/>
            <person name="Berlin A.M."/>
            <person name="Chapman S.B."/>
            <person name="Gainer-Dewar J."/>
            <person name="Goldberg J."/>
            <person name="Griggs A."/>
            <person name="Gujja S."/>
            <person name="Hansen M."/>
            <person name="Howarth C."/>
            <person name="Imamovic A."/>
            <person name="Ireland A."/>
            <person name="Larimer J."/>
            <person name="McCowan C."/>
            <person name="Murphy C."/>
            <person name="Pearson M."/>
            <person name="Poon T.W."/>
            <person name="Priest M."/>
            <person name="Roberts A."/>
            <person name="Saif S."/>
            <person name="Shea T."/>
            <person name="Sisk P."/>
            <person name="Sykes S."/>
            <person name="Wortman J."/>
            <person name="Nusbaum C."/>
            <person name="Birren B."/>
        </authorList>
    </citation>
    <scope>NUCLEOTIDE SEQUENCE [LARGE SCALE GENOMIC DNA]</scope>
    <source>
        <strain evidence="16">Epiroticus2</strain>
    </source>
</reference>
<dbReference type="InterPro" id="IPR025845">
    <property type="entry name" value="Thg1_C_dom"/>
</dbReference>
<keyword evidence="6" id="KW-0819">tRNA processing</keyword>
<evidence type="ECO:0000256" key="7">
    <source>
        <dbReference type="ARBA" id="ARBA00022695"/>
    </source>
</evidence>
<dbReference type="InterPro" id="IPR038469">
    <property type="entry name" value="tRNAHis_GuaTrfase_Thg1_sf"/>
</dbReference>
<reference evidence="15" key="2">
    <citation type="submission" date="2020-05" db="UniProtKB">
        <authorList>
            <consortium name="EnsemblMetazoa"/>
        </authorList>
    </citation>
    <scope>IDENTIFICATION</scope>
    <source>
        <strain evidence="15">Epiroticus2</strain>
    </source>
</reference>
<dbReference type="FunFam" id="3.30.70.3000:FF:000005">
    <property type="entry name" value="tRNA(His) guanylyltransferase"/>
    <property type="match status" value="1"/>
</dbReference>
<keyword evidence="9" id="KW-0547">Nucleotide-binding</keyword>
<evidence type="ECO:0000256" key="10">
    <source>
        <dbReference type="ARBA" id="ARBA00022842"/>
    </source>
</evidence>
<dbReference type="EC" id="2.7.7.79" evidence="3"/>
<evidence type="ECO:0000256" key="8">
    <source>
        <dbReference type="ARBA" id="ARBA00022723"/>
    </source>
</evidence>
<comment type="cofactor">
    <cofactor evidence="1">
        <name>Mg(2+)</name>
        <dbReference type="ChEBI" id="CHEBI:18420"/>
    </cofactor>
</comment>
<evidence type="ECO:0000256" key="6">
    <source>
        <dbReference type="ARBA" id="ARBA00022694"/>
    </source>
</evidence>
<dbReference type="InterPro" id="IPR024956">
    <property type="entry name" value="tRNAHis_GuaTrfase_cat"/>
</dbReference>
<dbReference type="Pfam" id="PF14413">
    <property type="entry name" value="Thg1C"/>
    <property type="match status" value="1"/>
</dbReference>
<sequence>MQPTLRKLVKTFNRHTVRALHTATMALSRFEYVKQFEQEEKLLPNSWIVLVKTFNRHTVRALHTTTMALSRFEYVKQFEQEEKLLPNSWIVVRIDGKGFHRFCNVHTFTKPNDLDALQLMNLAGMTVMQEFNEIAIGYGQSDEYSFVFRREASVYQRRRDKLVSYVASLFTSAYMFHWKRIFDSRSITMRYPPSFDARAVLYPTDENLRDYLSWRQADVHVNNLYNTTFWNLVASGLSNADAEKRLQGTLASDKNEILFSQFGINYNNEPIIYRKGTILLPKMVSIDGKKQRLIVPIFEDLISDAFWAKHPEILDKKLKTDEVYQLGEYETQPTVQYQLEVHERRKAGMNKSDTKVNLLATDHN</sequence>
<keyword evidence="5" id="KW-0808">Transferase</keyword>
<proteinExistence type="inferred from homology"/>
<dbReference type="EnsemblMetazoa" id="AEPI010644-RA">
    <property type="protein sequence ID" value="AEPI010644-PA"/>
    <property type="gene ID" value="AEPI010644"/>
</dbReference>
<evidence type="ECO:0000256" key="4">
    <source>
        <dbReference type="ARBA" id="ARBA00022310"/>
    </source>
</evidence>
<dbReference type="Gene3D" id="3.30.70.3000">
    <property type="match status" value="1"/>
</dbReference>
<evidence type="ECO:0000313" key="15">
    <source>
        <dbReference type="EnsemblMetazoa" id="AEPI010644-PA"/>
    </source>
</evidence>
<evidence type="ECO:0000256" key="3">
    <source>
        <dbReference type="ARBA" id="ARBA00012511"/>
    </source>
</evidence>
<dbReference type="GO" id="GO:0008193">
    <property type="term" value="F:tRNA guanylyltransferase activity"/>
    <property type="evidence" value="ECO:0007669"/>
    <property type="project" value="UniProtKB-EC"/>
</dbReference>
<evidence type="ECO:0000256" key="5">
    <source>
        <dbReference type="ARBA" id="ARBA00022679"/>
    </source>
</evidence>
<dbReference type="InterPro" id="IPR007537">
    <property type="entry name" value="tRNAHis_GuaTrfase_Thg1"/>
</dbReference>
<feature type="domain" description="tRNAHis guanylyltransferase catalytic" evidence="13">
    <location>
        <begin position="72"/>
        <end position="203"/>
    </location>
</feature>
<keyword evidence="16" id="KW-1185">Reference proteome</keyword>
<comment type="similarity">
    <text evidence="2">Belongs to the tRNA(His) guanylyltransferase family.</text>
</comment>
<dbReference type="Proteomes" id="UP000075885">
    <property type="component" value="Unassembled WGS sequence"/>
</dbReference>
<dbReference type="GO" id="GO:0000287">
    <property type="term" value="F:magnesium ion binding"/>
    <property type="evidence" value="ECO:0007669"/>
    <property type="project" value="InterPro"/>
</dbReference>
<evidence type="ECO:0000313" key="16">
    <source>
        <dbReference type="Proteomes" id="UP000075885"/>
    </source>
</evidence>
<evidence type="ECO:0000256" key="9">
    <source>
        <dbReference type="ARBA" id="ARBA00022741"/>
    </source>
</evidence>
<dbReference type="PANTHER" id="PTHR12729">
    <property type="entry name" value="TRNA(HIS) GUANYLYLTRANSFERASE-RELATED"/>
    <property type="match status" value="1"/>
</dbReference>
<feature type="domain" description="Thg1 C-terminal" evidence="14">
    <location>
        <begin position="206"/>
        <end position="285"/>
    </location>
</feature>
<dbReference type="VEuPathDB" id="VectorBase:AEPI010644"/>
<evidence type="ECO:0000256" key="2">
    <source>
        <dbReference type="ARBA" id="ARBA00010113"/>
    </source>
</evidence>
<keyword evidence="7" id="KW-0548">Nucleotidyltransferase</keyword>
<accession>A0A182PUK7</accession>
<name>A0A182PUK7_9DIPT</name>
<evidence type="ECO:0000256" key="12">
    <source>
        <dbReference type="ARBA" id="ARBA00047281"/>
    </source>
</evidence>
<evidence type="ECO:0000259" key="14">
    <source>
        <dbReference type="Pfam" id="PF14413"/>
    </source>
</evidence>
<evidence type="ECO:0000256" key="11">
    <source>
        <dbReference type="ARBA" id="ARBA00023134"/>
    </source>
</evidence>
<keyword evidence="8" id="KW-0479">Metal-binding</keyword>
<dbReference type="STRING" id="199890.A0A182PUK7"/>
<evidence type="ECO:0000256" key="1">
    <source>
        <dbReference type="ARBA" id="ARBA00001946"/>
    </source>
</evidence>